<reference evidence="1 3" key="1">
    <citation type="submission" date="2012-06" db="EMBL/GenBank/DDBJ databases">
        <title>Draft genome sequence of Lactobacillus gigeriorum CRBIP 24.85T, isolated from chicken crop.</title>
        <authorList>
            <person name="Cousin S."/>
            <person name="Ma L."/>
            <person name="Creno S."/>
            <person name="Clermont D."/>
            <person name="Loux V."/>
            <person name="Bizet C."/>
            <person name="Bouchier C."/>
        </authorList>
    </citation>
    <scope>NUCLEOTIDE SEQUENCE [LARGE SCALE GENOMIC DNA]</scope>
    <source>
        <strain evidence="3">CRBIP 24.85T</strain>
        <strain evidence="1">Type strain: CRBIP 24.85</strain>
    </source>
</reference>
<evidence type="ECO:0000313" key="3">
    <source>
        <dbReference type="Proteomes" id="UP000009326"/>
    </source>
</evidence>
<name>I7LG71_9LACO</name>
<dbReference type="SUPFAM" id="SSF52833">
    <property type="entry name" value="Thioredoxin-like"/>
    <property type="match status" value="1"/>
</dbReference>
<dbReference type="EMBL" id="AYZO01000001">
    <property type="protein sequence ID" value="KRN14879.1"/>
    <property type="molecule type" value="Genomic_DNA"/>
</dbReference>
<dbReference type="Proteomes" id="UP000051521">
    <property type="component" value="Unassembled WGS sequence"/>
</dbReference>
<protein>
    <submittedName>
        <fullName evidence="1">Dithiol-disulfide isomerase</fullName>
    </submittedName>
</protein>
<keyword evidence="1" id="KW-0413">Isomerase</keyword>
<dbReference type="GO" id="GO:0016853">
    <property type="term" value="F:isomerase activity"/>
    <property type="evidence" value="ECO:0007669"/>
    <property type="project" value="UniProtKB-KW"/>
</dbReference>
<sequence>MFEIFLFINPIGIYCYEVEKRIQTAIKDLDLDVSYHFIPIATVSGVQDDIIRRRKDSQHLCDLSYFTLATNQALEIYHAIKIAYGNKKARAFLFELQERLNTDGSIFEDSLIQEIYKQLDLDPATIDQLLDSKYIRESIDQDQKLAKQWQIKSTPTVIIFNEDKENDTGVLLEGLVSQSELNQLLSDSEKNDQQLNCVSKVNIISTNHLRLI</sequence>
<dbReference type="PATRIC" id="fig|1423751.3.peg.176"/>
<dbReference type="STRING" id="1423751.FC38_GL000173"/>
<evidence type="ECO:0000313" key="4">
    <source>
        <dbReference type="Proteomes" id="UP000051521"/>
    </source>
</evidence>
<dbReference type="RefSeq" id="WP_008473540.1">
    <property type="nucleotide sequence ID" value="NZ_AYZO01000001.1"/>
</dbReference>
<evidence type="ECO:0000313" key="2">
    <source>
        <dbReference type="EMBL" id="KRN14879.1"/>
    </source>
</evidence>
<dbReference type="Gene3D" id="3.40.30.10">
    <property type="entry name" value="Glutaredoxin"/>
    <property type="match status" value="1"/>
</dbReference>
<proteinExistence type="predicted"/>
<comment type="caution">
    <text evidence="1">The sequence shown here is derived from an EMBL/GenBank/DDBJ whole genome shotgun (WGS) entry which is preliminary data.</text>
</comment>
<keyword evidence="4" id="KW-1185">Reference proteome</keyword>
<accession>I7LG71</accession>
<dbReference type="AlphaFoldDB" id="I7LG71"/>
<reference evidence="2 4" key="2">
    <citation type="journal article" date="2015" name="Genome Announc.">
        <title>Expanding the biotechnology potential of lactobacilli through comparative genomics of 213 strains and associated genera.</title>
        <authorList>
            <person name="Sun Z."/>
            <person name="Harris H.M."/>
            <person name="McCann A."/>
            <person name="Guo C."/>
            <person name="Argimon S."/>
            <person name="Zhang W."/>
            <person name="Yang X."/>
            <person name="Jeffery I.B."/>
            <person name="Cooney J.C."/>
            <person name="Kagawa T.F."/>
            <person name="Liu W."/>
            <person name="Song Y."/>
            <person name="Salvetti E."/>
            <person name="Wrobel A."/>
            <person name="Rasinkangas P."/>
            <person name="Parkhill J."/>
            <person name="Rea M.C."/>
            <person name="O'Sullivan O."/>
            <person name="Ritari J."/>
            <person name="Douillard F.P."/>
            <person name="Paul Ross R."/>
            <person name="Yang R."/>
            <person name="Briner A.E."/>
            <person name="Felis G.E."/>
            <person name="de Vos W.M."/>
            <person name="Barrangou R."/>
            <person name="Klaenhammer T.R."/>
            <person name="Caufield P.W."/>
            <person name="Cui Y."/>
            <person name="Zhang H."/>
            <person name="O'Toole P.W."/>
        </authorList>
    </citation>
    <scope>NUCLEOTIDE SEQUENCE [LARGE SCALE GENOMIC DNA]</scope>
    <source>
        <strain evidence="2 4">DSM 23908</strain>
    </source>
</reference>
<dbReference type="OrthoDB" id="2156137at2"/>
<evidence type="ECO:0000313" key="1">
    <source>
        <dbReference type="EMBL" id="CCI87343.1"/>
    </source>
</evidence>
<organism evidence="1 3">
    <name type="scientific">Lactobacillus gigeriorum DSM 23908 = CRBIP 24.85</name>
    <dbReference type="NCBI Taxonomy" id="1423751"/>
    <lineage>
        <taxon>Bacteria</taxon>
        <taxon>Bacillati</taxon>
        <taxon>Bacillota</taxon>
        <taxon>Bacilli</taxon>
        <taxon>Lactobacillales</taxon>
        <taxon>Lactobacillaceae</taxon>
        <taxon>Lactobacillus</taxon>
    </lineage>
</organism>
<dbReference type="InterPro" id="IPR036249">
    <property type="entry name" value="Thioredoxin-like_sf"/>
</dbReference>
<dbReference type="Proteomes" id="UP000009326">
    <property type="component" value="Unassembled WGS sequence"/>
</dbReference>
<gene>
    <name evidence="1" type="ORF">BN52_04055</name>
    <name evidence="2" type="ORF">FC38_GL000173</name>
</gene>
<dbReference type="Pfam" id="PF13743">
    <property type="entry name" value="Thioredoxin_5"/>
    <property type="match status" value="1"/>
</dbReference>
<dbReference type="EMBL" id="CAKC01000061">
    <property type="protein sequence ID" value="CCI87343.1"/>
    <property type="molecule type" value="Genomic_DNA"/>
</dbReference>